<comment type="caution">
    <text evidence="1">The sequence shown here is derived from an EMBL/GenBank/DDBJ whole genome shotgun (WGS) entry which is preliminary data.</text>
</comment>
<evidence type="ECO:0000313" key="1">
    <source>
        <dbReference type="EMBL" id="EYD74722.1"/>
    </source>
</evidence>
<dbReference type="AlphaFoldDB" id="A0A017HJN7"/>
<sequence>MSYGDLDAELRRRDPSRGDAGLLQKYGQPLGIIGTVIEEIRAEALDETSPVPRVNAMMPPLEALVVRGRERLPGKGINDFLISYLRLLGEKTPEDLMLREKDRRAAVERIHADIKDWQDWSILEKLARE</sequence>
<reference evidence="1 2" key="1">
    <citation type="submission" date="2013-02" db="EMBL/GenBank/DDBJ databases">
        <authorList>
            <person name="Fiebig A."/>
            <person name="Goeker M."/>
            <person name="Klenk H.-P.P."/>
        </authorList>
    </citation>
    <scope>NUCLEOTIDE SEQUENCE [LARGE SCALE GENOMIC DNA]</scope>
    <source>
        <strain evidence="1 2">DSM 19309</strain>
    </source>
</reference>
<name>A0A017HJN7_9RHOB</name>
<dbReference type="HOGENOM" id="CLU_1947231_0_0_5"/>
<accession>A0A017HJN7</accession>
<proteinExistence type="predicted"/>
<organism evidence="1 2">
    <name type="scientific">Rubellimicrobium mesophilum DSM 19309</name>
    <dbReference type="NCBI Taxonomy" id="442562"/>
    <lineage>
        <taxon>Bacteria</taxon>
        <taxon>Pseudomonadati</taxon>
        <taxon>Pseudomonadota</taxon>
        <taxon>Alphaproteobacteria</taxon>
        <taxon>Rhodobacterales</taxon>
        <taxon>Roseobacteraceae</taxon>
        <taxon>Rubellimicrobium</taxon>
    </lineage>
</organism>
<protein>
    <submittedName>
        <fullName evidence="1">Uncharacterized protein</fullName>
    </submittedName>
</protein>
<dbReference type="Proteomes" id="UP000019666">
    <property type="component" value="Unassembled WGS sequence"/>
</dbReference>
<keyword evidence="2" id="KW-1185">Reference proteome</keyword>
<evidence type="ECO:0000313" key="2">
    <source>
        <dbReference type="Proteomes" id="UP000019666"/>
    </source>
</evidence>
<gene>
    <name evidence="1" type="ORF">Rumeso_03675</name>
</gene>
<dbReference type="EMBL" id="AOSK01000108">
    <property type="protein sequence ID" value="EYD74722.1"/>
    <property type="molecule type" value="Genomic_DNA"/>
</dbReference>